<keyword evidence="3" id="KW-1185">Reference proteome</keyword>
<dbReference type="HOGENOM" id="CLU_1611758_0_0_1"/>
<name>A0A0C3E9Y4_9AGAM</name>
<dbReference type="EMBL" id="KN822024">
    <property type="protein sequence ID" value="KIM65134.1"/>
    <property type="molecule type" value="Genomic_DNA"/>
</dbReference>
<feature type="region of interest" description="Disordered" evidence="1">
    <location>
        <begin position="1"/>
        <end position="24"/>
    </location>
</feature>
<sequence>MPAHFRIGTPASVPRKMNGHSCGGLQRAQTDVKRSGASAVRRARRTAFFHAQVVATESELDSRTSQRGKQHPATYFDSALECSGQVGPPSSPSKLLSPSRAKAKAVAFLTLQFPLSASCLICKPKSGLTSHPQSGRGGLASAVQLAAPTTPAVLHVERRGRGSEA</sequence>
<gene>
    <name evidence="2" type="ORF">SCLCIDRAFT_563952</name>
</gene>
<dbReference type="InParanoid" id="A0A0C3E9Y4"/>
<evidence type="ECO:0000313" key="3">
    <source>
        <dbReference type="Proteomes" id="UP000053989"/>
    </source>
</evidence>
<evidence type="ECO:0000256" key="1">
    <source>
        <dbReference type="SAM" id="MobiDB-lite"/>
    </source>
</evidence>
<dbReference type="AlphaFoldDB" id="A0A0C3E9Y4"/>
<proteinExistence type="predicted"/>
<organism evidence="2 3">
    <name type="scientific">Scleroderma citrinum Foug A</name>
    <dbReference type="NCBI Taxonomy" id="1036808"/>
    <lineage>
        <taxon>Eukaryota</taxon>
        <taxon>Fungi</taxon>
        <taxon>Dikarya</taxon>
        <taxon>Basidiomycota</taxon>
        <taxon>Agaricomycotina</taxon>
        <taxon>Agaricomycetes</taxon>
        <taxon>Agaricomycetidae</taxon>
        <taxon>Boletales</taxon>
        <taxon>Sclerodermatineae</taxon>
        <taxon>Sclerodermataceae</taxon>
        <taxon>Scleroderma</taxon>
    </lineage>
</organism>
<reference evidence="2 3" key="1">
    <citation type="submission" date="2014-04" db="EMBL/GenBank/DDBJ databases">
        <authorList>
            <consortium name="DOE Joint Genome Institute"/>
            <person name="Kuo A."/>
            <person name="Kohler A."/>
            <person name="Nagy L.G."/>
            <person name="Floudas D."/>
            <person name="Copeland A."/>
            <person name="Barry K.W."/>
            <person name="Cichocki N."/>
            <person name="Veneault-Fourrey C."/>
            <person name="LaButti K."/>
            <person name="Lindquist E.A."/>
            <person name="Lipzen A."/>
            <person name="Lundell T."/>
            <person name="Morin E."/>
            <person name="Murat C."/>
            <person name="Sun H."/>
            <person name="Tunlid A."/>
            <person name="Henrissat B."/>
            <person name="Grigoriev I.V."/>
            <person name="Hibbett D.S."/>
            <person name="Martin F."/>
            <person name="Nordberg H.P."/>
            <person name="Cantor M.N."/>
            <person name="Hua S.X."/>
        </authorList>
    </citation>
    <scope>NUCLEOTIDE SEQUENCE [LARGE SCALE GENOMIC DNA]</scope>
    <source>
        <strain evidence="2 3">Foug A</strain>
    </source>
</reference>
<dbReference type="Proteomes" id="UP000053989">
    <property type="component" value="Unassembled WGS sequence"/>
</dbReference>
<evidence type="ECO:0000313" key="2">
    <source>
        <dbReference type="EMBL" id="KIM65134.1"/>
    </source>
</evidence>
<accession>A0A0C3E9Y4</accession>
<reference evidence="3" key="2">
    <citation type="submission" date="2015-01" db="EMBL/GenBank/DDBJ databases">
        <title>Evolutionary Origins and Diversification of the Mycorrhizal Mutualists.</title>
        <authorList>
            <consortium name="DOE Joint Genome Institute"/>
            <consortium name="Mycorrhizal Genomics Consortium"/>
            <person name="Kohler A."/>
            <person name="Kuo A."/>
            <person name="Nagy L.G."/>
            <person name="Floudas D."/>
            <person name="Copeland A."/>
            <person name="Barry K.W."/>
            <person name="Cichocki N."/>
            <person name="Veneault-Fourrey C."/>
            <person name="LaButti K."/>
            <person name="Lindquist E.A."/>
            <person name="Lipzen A."/>
            <person name="Lundell T."/>
            <person name="Morin E."/>
            <person name="Murat C."/>
            <person name="Riley R."/>
            <person name="Ohm R."/>
            <person name="Sun H."/>
            <person name="Tunlid A."/>
            <person name="Henrissat B."/>
            <person name="Grigoriev I.V."/>
            <person name="Hibbett D.S."/>
            <person name="Martin F."/>
        </authorList>
    </citation>
    <scope>NUCLEOTIDE SEQUENCE [LARGE SCALE GENOMIC DNA]</scope>
    <source>
        <strain evidence="3">Foug A</strain>
    </source>
</reference>
<protein>
    <submittedName>
        <fullName evidence="2">Uncharacterized protein</fullName>
    </submittedName>
</protein>